<dbReference type="AlphaFoldDB" id="A0A851HAS1"/>
<dbReference type="PANTHER" id="PTHR30008:SF0">
    <property type="entry name" value="EXODEOXYRIBONUCLEASE 7 LARGE SUBUNIT"/>
    <property type="match status" value="1"/>
</dbReference>
<name>A0A851HAS1_9MOLU</name>
<reference evidence="2 3" key="1">
    <citation type="submission" date="2020-06" db="EMBL/GenBank/DDBJ databases">
        <title>Draft genome sequence of Candidatus Phytoplasma pruni (X-disease group, subgroup 16SrIII-B) strain ChTDIII from Argentina.</title>
        <authorList>
            <person name="Fernandez F.D."/>
            <person name="Zuebert C."/>
            <person name="Huettel B."/>
            <person name="Kube M."/>
            <person name="Conci L.R."/>
        </authorList>
    </citation>
    <scope>NUCLEOTIDE SEQUENCE [LARGE SCALE GENOMIC DNA]</scope>
    <source>
        <strain evidence="2 3">ChTDIII</strain>
    </source>
</reference>
<dbReference type="Proteomes" id="UP000568109">
    <property type="component" value="Unassembled WGS sequence"/>
</dbReference>
<evidence type="ECO:0000313" key="3">
    <source>
        <dbReference type="Proteomes" id="UP000568109"/>
    </source>
</evidence>
<dbReference type="GO" id="GO:0006308">
    <property type="term" value="P:DNA catabolic process"/>
    <property type="evidence" value="ECO:0007669"/>
    <property type="project" value="InterPro"/>
</dbReference>
<dbReference type="InterPro" id="IPR003753">
    <property type="entry name" value="Exonuc_VII_L"/>
</dbReference>
<proteinExistence type="predicted"/>
<dbReference type="PANTHER" id="PTHR30008">
    <property type="entry name" value="EXODEOXYRIBONUCLEASE 7 LARGE SUBUNIT"/>
    <property type="match status" value="1"/>
</dbReference>
<sequence>MNTFISVQTFLESTKKNKYIDYSPLIKGVFRFQIEKVDDDLKKYNLFIEDEKTKNKIILKTKLKPNIKDLDNKSVIIAGELINNQEIPVLEIDDIFLEKKFSKNNLQKQISPNILKVAKKVAVVTSKKGKVWGDIKNQFNADEWFSQNVKFELHHTSTQGDNAVYEICEMIEKINTNKLADIILLARGGGDSKLRNAVFNDKDLIEYISKTMIPIIAGIGHNDDITFTDLMVHESCSTPTAAAVKIINSVKPEKKVNNDLDFQKKLDQLDKIIDKIDKKKIIEKELETNNPNINNNVIDENKKRHSQELLNKKTVSSDDILKLILNIKDSKFYIGFCNKSNLKVYEEVLKLLEKQEEERNFLFSKDNIPLNPYLIVKLINDYNFQIYLLNKEDIESNINTEKEIIYINETHLSEKIDFYFIDEFKTNYNFYQKTLFINKNDVINDLS</sequence>
<gene>
    <name evidence="2" type="ORF">HR065_02840</name>
</gene>
<dbReference type="EMBL" id="JABUOH010000061">
    <property type="protein sequence ID" value="NWN46007.1"/>
    <property type="molecule type" value="Genomic_DNA"/>
</dbReference>
<dbReference type="GO" id="GO:0008855">
    <property type="term" value="F:exodeoxyribonuclease VII activity"/>
    <property type="evidence" value="ECO:0007669"/>
    <property type="project" value="InterPro"/>
</dbReference>
<evidence type="ECO:0000259" key="1">
    <source>
        <dbReference type="Pfam" id="PF02601"/>
    </source>
</evidence>
<comment type="caution">
    <text evidence="2">The sequence shown here is derived from an EMBL/GenBank/DDBJ whole genome shotgun (WGS) entry which is preliminary data.</text>
</comment>
<organism evidence="2 3">
    <name type="scientific">Candidatus Phytoplasma pruni</name>
    <dbReference type="NCBI Taxonomy" id="479893"/>
    <lineage>
        <taxon>Bacteria</taxon>
        <taxon>Bacillati</taxon>
        <taxon>Mycoplasmatota</taxon>
        <taxon>Mollicutes</taxon>
        <taxon>Acholeplasmatales</taxon>
        <taxon>Acholeplasmataceae</taxon>
        <taxon>Candidatus Phytoplasma</taxon>
        <taxon>16SrIII (X-disease group)</taxon>
    </lineage>
</organism>
<protein>
    <recommendedName>
        <fullName evidence="1">Exonuclease VII large subunit C-terminal domain-containing protein</fullName>
    </recommendedName>
</protein>
<feature type="domain" description="Exonuclease VII large subunit C-terminal" evidence="1">
    <location>
        <begin position="113"/>
        <end position="314"/>
    </location>
</feature>
<dbReference type="Pfam" id="PF02601">
    <property type="entry name" value="Exonuc_VII_L"/>
    <property type="match status" value="1"/>
</dbReference>
<dbReference type="InterPro" id="IPR020579">
    <property type="entry name" value="Exonuc_VII_lsu_C"/>
</dbReference>
<accession>A0A851HAS1</accession>
<dbReference type="GO" id="GO:0009318">
    <property type="term" value="C:exodeoxyribonuclease VII complex"/>
    <property type="evidence" value="ECO:0007669"/>
    <property type="project" value="InterPro"/>
</dbReference>
<keyword evidence="3" id="KW-1185">Reference proteome</keyword>
<evidence type="ECO:0000313" key="2">
    <source>
        <dbReference type="EMBL" id="NWN46007.1"/>
    </source>
</evidence>
<dbReference type="RefSeq" id="WP_178734390.1">
    <property type="nucleotide sequence ID" value="NZ_JABUOH010000061.1"/>
</dbReference>